<feature type="domain" description="DUF4114" evidence="1">
    <location>
        <begin position="307"/>
        <end position="391"/>
    </location>
</feature>
<reference evidence="3 4" key="1">
    <citation type="submission" date="2016-11" db="EMBL/GenBank/DDBJ databases">
        <authorList>
            <person name="Jaros S."/>
            <person name="Januszkiewicz K."/>
            <person name="Wedrychowicz H."/>
        </authorList>
    </citation>
    <scope>NUCLEOTIDE SEQUENCE [LARGE SCALE GENOMIC DNA]</scope>
    <source>
        <strain evidence="3 4">DSM 26883</strain>
    </source>
</reference>
<evidence type="ECO:0000259" key="2">
    <source>
        <dbReference type="Pfam" id="PF16130"/>
    </source>
</evidence>
<dbReference type="InterPro" id="IPR032295">
    <property type="entry name" value="DUF4842"/>
</dbReference>
<evidence type="ECO:0000259" key="1">
    <source>
        <dbReference type="Pfam" id="PF13448"/>
    </source>
</evidence>
<name>A0A1M4TGG2_9BACE</name>
<dbReference type="STRING" id="871325.SAMN05444349_102113"/>
<protein>
    <submittedName>
        <fullName evidence="3">LruC domain-containing protein</fullName>
    </submittedName>
</protein>
<proteinExistence type="predicted"/>
<dbReference type="InterPro" id="IPR031025">
    <property type="entry name" value="LruC_dom"/>
</dbReference>
<organism evidence="3 4">
    <name type="scientific">Bacteroides faecichinchillae</name>
    <dbReference type="NCBI Taxonomy" id="871325"/>
    <lineage>
        <taxon>Bacteria</taxon>
        <taxon>Pseudomonadati</taxon>
        <taxon>Bacteroidota</taxon>
        <taxon>Bacteroidia</taxon>
        <taxon>Bacteroidales</taxon>
        <taxon>Bacteroidaceae</taxon>
        <taxon>Bacteroides</taxon>
    </lineage>
</organism>
<dbReference type="Proteomes" id="UP000184436">
    <property type="component" value="Unassembled WGS sequence"/>
</dbReference>
<sequence length="678" mass="76310">MLTKKITAVIYGIICLAPLSSCIEKDLYQTPEAKPADTYFGYTTSSNCNVDLSYDFKSYQVVFELYAKNPLSEDGNGNLIKTEEEPVYRGSTDKYGAFNGDISIPSYLTELYLYSDFLGTISPIKLPIVNGKITFDQNTFKQNLNNTKSKIRSFTPNNYGYPDNYKILGDWNQIGCPAYLSPVTTEINDQLMYNIREVFIKPGGNAKMGEKFPQYVDDGVNIEINIVKPTKIGLVMLTSTATKQNTVGYFTYPTHQKPTNVSNITPIIAYPRISTAICNSTTTAGSMYTGDRVELKYWNGTELVDEFPAGVSIAWFMMESSFNQTNSGIRNNKRTFYSIRKLNNSGEHRTIALKDKTGQVVAFGMEDATNFKPIDNTKQGNFGDAVFYLDFSDGESIETGGVEELPDTPFNDFYTSFKGVLSFEDYWPAKGDYDMNDMVIEYKRDIYKSALTDKVQKIVDTFVPKHNGATTQNGFGYQLSGISNNDIVKVSIESEGITSKFMEGQTLESGQNYPTIILFDDIKMALNKTFTVTIDIVKEKFSEQAFTPFFNNAYWEKNYSKFNMNPFIIISSNSERGREAHIVKFPPTQKMDSSYFNDKFDKSNPNEGLYYVNDENLPTGLQISGASVGTIKGTDFLIPVEKTSIKEAYSKFESWASSFGKNNGTWWHSPDMSKVITE</sequence>
<evidence type="ECO:0000313" key="4">
    <source>
        <dbReference type="Proteomes" id="UP000184436"/>
    </source>
</evidence>
<gene>
    <name evidence="3" type="ORF">SAMN05444349_102113</name>
</gene>
<dbReference type="Pfam" id="PF13448">
    <property type="entry name" value="DUF4114"/>
    <property type="match status" value="1"/>
</dbReference>
<dbReference type="OrthoDB" id="1204817at2"/>
<dbReference type="RefSeq" id="WP_033886416.1">
    <property type="nucleotide sequence ID" value="NZ_FQVD01000002.1"/>
</dbReference>
<dbReference type="NCBIfam" id="TIGR04456">
    <property type="entry name" value="LruC_dom"/>
    <property type="match status" value="1"/>
</dbReference>
<dbReference type="InterPro" id="IPR025193">
    <property type="entry name" value="DUF4114"/>
</dbReference>
<dbReference type="AlphaFoldDB" id="A0A1M4TGG2"/>
<keyword evidence="4" id="KW-1185">Reference proteome</keyword>
<dbReference type="EMBL" id="FQVD01000002">
    <property type="protein sequence ID" value="SHE43531.1"/>
    <property type="molecule type" value="Genomic_DNA"/>
</dbReference>
<accession>A0A1M4TGG2</accession>
<dbReference type="Pfam" id="PF16130">
    <property type="entry name" value="DUF4842"/>
    <property type="match status" value="1"/>
</dbReference>
<evidence type="ECO:0000313" key="3">
    <source>
        <dbReference type="EMBL" id="SHE43531.1"/>
    </source>
</evidence>
<feature type="domain" description="DUF4842" evidence="2">
    <location>
        <begin position="453"/>
        <end position="667"/>
    </location>
</feature>